<accession>A0A9R0VB47</accession>
<dbReference type="InterPro" id="IPR011009">
    <property type="entry name" value="Kinase-like_dom_sf"/>
</dbReference>
<dbReference type="AlphaFoldDB" id="A0A9R0VB47"/>
<gene>
    <name evidence="10" type="ORF">TRITD_1Bv1G144070</name>
</gene>
<sequence>MMQGSSDIDQLGKIFAAFGTPKSSQWPDMVCLPDYVEYQFVSAPPLRSLFPMASDDALDLLSRMFTYDPKARITAQQALEHRYFSSVPAPTKPNLLPRPKLKGDPGNDKIPDLNLQGGPVVVSPPRKLRRVSAPDGMEINAHPAEKAEEHPTTGMRRSEGMSSQSSRIPMSVDVGVVFGTRPAPRPTLNSADKSCLKRKLDMDPDFEYAE</sequence>
<evidence type="ECO:0000256" key="8">
    <source>
        <dbReference type="ARBA" id="ARBA00049280"/>
    </source>
</evidence>
<feature type="region of interest" description="Disordered" evidence="9">
    <location>
        <begin position="88"/>
        <end position="168"/>
    </location>
</feature>
<name>A0A9R0VB47_TRITD</name>
<keyword evidence="7" id="KW-0067">ATP-binding</keyword>
<proteinExistence type="predicted"/>
<comment type="catalytic activity">
    <reaction evidence="8">
        <text>[DNA-directed RNA polymerase] + ATP = phospho-[DNA-directed RNA polymerase] + ADP + H(+)</text>
        <dbReference type="Rhea" id="RHEA:10216"/>
        <dbReference type="Rhea" id="RHEA-COMP:11321"/>
        <dbReference type="Rhea" id="RHEA-COMP:11322"/>
        <dbReference type="ChEBI" id="CHEBI:15378"/>
        <dbReference type="ChEBI" id="CHEBI:30616"/>
        <dbReference type="ChEBI" id="CHEBI:43176"/>
        <dbReference type="ChEBI" id="CHEBI:68546"/>
        <dbReference type="ChEBI" id="CHEBI:456216"/>
        <dbReference type="EC" id="2.7.11.23"/>
    </reaction>
</comment>
<keyword evidence="2" id="KW-0723">Serine/threonine-protein kinase</keyword>
<evidence type="ECO:0000313" key="11">
    <source>
        <dbReference type="Proteomes" id="UP000324705"/>
    </source>
</evidence>
<dbReference type="GO" id="GO:0008353">
    <property type="term" value="F:RNA polymerase II CTD heptapeptide repeat kinase activity"/>
    <property type="evidence" value="ECO:0007669"/>
    <property type="project" value="UniProtKB-EC"/>
</dbReference>
<keyword evidence="4" id="KW-0808">Transferase</keyword>
<dbReference type="PANTHER" id="PTHR24056">
    <property type="entry name" value="CELL DIVISION PROTEIN KINASE"/>
    <property type="match status" value="1"/>
</dbReference>
<dbReference type="GO" id="GO:0045944">
    <property type="term" value="P:positive regulation of transcription by RNA polymerase II"/>
    <property type="evidence" value="ECO:0007669"/>
    <property type="project" value="TreeGrafter"/>
</dbReference>
<dbReference type="EMBL" id="LT934112">
    <property type="protein sequence ID" value="VAH18843.1"/>
    <property type="molecule type" value="Genomic_DNA"/>
</dbReference>
<dbReference type="GO" id="GO:0004693">
    <property type="term" value="F:cyclin-dependent protein serine/threonine kinase activity"/>
    <property type="evidence" value="ECO:0007669"/>
    <property type="project" value="TreeGrafter"/>
</dbReference>
<evidence type="ECO:0000256" key="1">
    <source>
        <dbReference type="ARBA" id="ARBA00012409"/>
    </source>
</evidence>
<dbReference type="GO" id="GO:0005524">
    <property type="term" value="F:ATP binding"/>
    <property type="evidence" value="ECO:0007669"/>
    <property type="project" value="UniProtKB-KW"/>
</dbReference>
<dbReference type="EC" id="2.7.11.23" evidence="1"/>
<evidence type="ECO:0000256" key="2">
    <source>
        <dbReference type="ARBA" id="ARBA00022527"/>
    </source>
</evidence>
<dbReference type="GO" id="GO:0005737">
    <property type="term" value="C:cytoplasm"/>
    <property type="evidence" value="ECO:0007669"/>
    <property type="project" value="TreeGrafter"/>
</dbReference>
<dbReference type="InterPro" id="IPR050108">
    <property type="entry name" value="CDK"/>
</dbReference>
<evidence type="ECO:0000256" key="5">
    <source>
        <dbReference type="ARBA" id="ARBA00022741"/>
    </source>
</evidence>
<evidence type="ECO:0000256" key="9">
    <source>
        <dbReference type="SAM" id="MobiDB-lite"/>
    </source>
</evidence>
<feature type="compositionally biased region" description="Basic and acidic residues" evidence="9">
    <location>
        <begin position="143"/>
        <end position="159"/>
    </location>
</feature>
<evidence type="ECO:0000256" key="4">
    <source>
        <dbReference type="ARBA" id="ARBA00022679"/>
    </source>
</evidence>
<evidence type="ECO:0000256" key="6">
    <source>
        <dbReference type="ARBA" id="ARBA00022777"/>
    </source>
</evidence>
<evidence type="ECO:0000256" key="3">
    <source>
        <dbReference type="ARBA" id="ARBA00022553"/>
    </source>
</evidence>
<organism evidence="10 11">
    <name type="scientific">Triticum turgidum subsp. durum</name>
    <name type="common">Durum wheat</name>
    <name type="synonym">Triticum durum</name>
    <dbReference type="NCBI Taxonomy" id="4567"/>
    <lineage>
        <taxon>Eukaryota</taxon>
        <taxon>Viridiplantae</taxon>
        <taxon>Streptophyta</taxon>
        <taxon>Embryophyta</taxon>
        <taxon>Tracheophyta</taxon>
        <taxon>Spermatophyta</taxon>
        <taxon>Magnoliopsida</taxon>
        <taxon>Liliopsida</taxon>
        <taxon>Poales</taxon>
        <taxon>Poaceae</taxon>
        <taxon>BOP clade</taxon>
        <taxon>Pooideae</taxon>
        <taxon>Triticodae</taxon>
        <taxon>Triticeae</taxon>
        <taxon>Triticinae</taxon>
        <taxon>Triticum</taxon>
    </lineage>
</organism>
<keyword evidence="5" id="KW-0547">Nucleotide-binding</keyword>
<evidence type="ECO:0000313" key="10">
    <source>
        <dbReference type="EMBL" id="VAH18843.1"/>
    </source>
</evidence>
<dbReference type="SUPFAM" id="SSF56112">
    <property type="entry name" value="Protein kinase-like (PK-like)"/>
    <property type="match status" value="1"/>
</dbReference>
<dbReference type="GO" id="GO:0070985">
    <property type="term" value="C:transcription factor TFIIK complex"/>
    <property type="evidence" value="ECO:0007669"/>
    <property type="project" value="TreeGrafter"/>
</dbReference>
<dbReference type="Gramene" id="TRITD1Bv1G144070.3">
    <property type="protein sequence ID" value="TRITD1Bv1G144070.3"/>
    <property type="gene ID" value="TRITD1Bv1G144070"/>
</dbReference>
<protein>
    <recommendedName>
        <fullName evidence="1">[RNA-polymerase]-subunit kinase</fullName>
        <ecNumber evidence="1">2.7.11.23</ecNumber>
    </recommendedName>
</protein>
<keyword evidence="3" id="KW-0597">Phosphoprotein</keyword>
<feature type="compositionally biased region" description="Basic and acidic residues" evidence="9">
    <location>
        <begin position="101"/>
        <end position="111"/>
    </location>
</feature>
<dbReference type="PANTHER" id="PTHR24056:SF0">
    <property type="entry name" value="CYCLIN-DEPENDENT KINASE 7"/>
    <property type="match status" value="1"/>
</dbReference>
<evidence type="ECO:0000256" key="7">
    <source>
        <dbReference type="ARBA" id="ARBA00022840"/>
    </source>
</evidence>
<keyword evidence="11" id="KW-1185">Reference proteome</keyword>
<dbReference type="Gene3D" id="1.10.510.10">
    <property type="entry name" value="Transferase(Phosphotransferase) domain 1"/>
    <property type="match status" value="1"/>
</dbReference>
<dbReference type="Proteomes" id="UP000324705">
    <property type="component" value="Chromosome 1B"/>
</dbReference>
<reference evidence="10 11" key="1">
    <citation type="submission" date="2017-09" db="EMBL/GenBank/DDBJ databases">
        <authorList>
            <consortium name="International Durum Wheat Genome Sequencing Consortium (IDWGSC)"/>
            <person name="Milanesi L."/>
        </authorList>
    </citation>
    <scope>NUCLEOTIDE SEQUENCE [LARGE SCALE GENOMIC DNA]</scope>
    <source>
        <strain evidence="11">cv. Svevo</strain>
    </source>
</reference>
<keyword evidence="6" id="KW-0418">Kinase</keyword>